<evidence type="ECO:0000259" key="1">
    <source>
        <dbReference type="Pfam" id="PF17921"/>
    </source>
</evidence>
<accession>A0A165RKA3</accession>
<name>A0A165RKA3_9AGAM</name>
<feature type="domain" description="Integrase zinc-binding" evidence="1">
    <location>
        <begin position="162"/>
        <end position="192"/>
    </location>
</feature>
<dbReference type="OrthoDB" id="3249394at2759"/>
<dbReference type="Proteomes" id="UP000076761">
    <property type="component" value="Unassembled WGS sequence"/>
</dbReference>
<organism evidence="2 3">
    <name type="scientific">Neolentinus lepideus HHB14362 ss-1</name>
    <dbReference type="NCBI Taxonomy" id="1314782"/>
    <lineage>
        <taxon>Eukaryota</taxon>
        <taxon>Fungi</taxon>
        <taxon>Dikarya</taxon>
        <taxon>Basidiomycota</taxon>
        <taxon>Agaricomycotina</taxon>
        <taxon>Agaricomycetes</taxon>
        <taxon>Gloeophyllales</taxon>
        <taxon>Gloeophyllaceae</taxon>
        <taxon>Neolentinus</taxon>
    </lineage>
</organism>
<keyword evidence="3" id="KW-1185">Reference proteome</keyword>
<evidence type="ECO:0000313" key="3">
    <source>
        <dbReference type="Proteomes" id="UP000076761"/>
    </source>
</evidence>
<dbReference type="InterPro" id="IPR041588">
    <property type="entry name" value="Integrase_H2C2"/>
</dbReference>
<gene>
    <name evidence="2" type="ORF">NEOLEDRAFT_1027432</name>
</gene>
<dbReference type="Gene3D" id="1.10.340.70">
    <property type="match status" value="1"/>
</dbReference>
<dbReference type="InParanoid" id="A0A165RKA3"/>
<evidence type="ECO:0000313" key="2">
    <source>
        <dbReference type="EMBL" id="KZT23933.1"/>
    </source>
</evidence>
<dbReference type="Pfam" id="PF17921">
    <property type="entry name" value="Integrase_H2C2"/>
    <property type="match status" value="1"/>
</dbReference>
<dbReference type="STRING" id="1314782.A0A165RKA3"/>
<protein>
    <recommendedName>
        <fullName evidence="1">Integrase zinc-binding domain-containing protein</fullName>
    </recommendedName>
</protein>
<dbReference type="AlphaFoldDB" id="A0A165RKA3"/>
<reference evidence="2 3" key="1">
    <citation type="journal article" date="2016" name="Mol. Biol. Evol.">
        <title>Comparative Genomics of Early-Diverging Mushroom-Forming Fungi Provides Insights into the Origins of Lignocellulose Decay Capabilities.</title>
        <authorList>
            <person name="Nagy L.G."/>
            <person name="Riley R."/>
            <person name="Tritt A."/>
            <person name="Adam C."/>
            <person name="Daum C."/>
            <person name="Floudas D."/>
            <person name="Sun H."/>
            <person name="Yadav J.S."/>
            <person name="Pangilinan J."/>
            <person name="Larsson K.H."/>
            <person name="Matsuura K."/>
            <person name="Barry K."/>
            <person name="Labutti K."/>
            <person name="Kuo R."/>
            <person name="Ohm R.A."/>
            <person name="Bhattacharya S.S."/>
            <person name="Shirouzu T."/>
            <person name="Yoshinaga Y."/>
            <person name="Martin F.M."/>
            <person name="Grigoriev I.V."/>
            <person name="Hibbett D.S."/>
        </authorList>
    </citation>
    <scope>NUCLEOTIDE SEQUENCE [LARGE SCALE GENOMIC DNA]</scope>
    <source>
        <strain evidence="2 3">HHB14362 ss-1</strain>
    </source>
</reference>
<proteinExistence type="predicted"/>
<dbReference type="EMBL" id="KV425581">
    <property type="protein sequence ID" value="KZT23933.1"/>
    <property type="molecule type" value="Genomic_DNA"/>
</dbReference>
<sequence length="192" mass="22879">MHWMEYLSWFDYTIRYIQGKTNKVMDCFSHYYEGDRVDEHQPSDKYVTADSRLDPQWETLMLEHIEELKAMQVKKPKLLLEDKTALKAMANLETLKSRVEGDPSILSAIKKGYSKDDLFSRVLGGAHSEYFTVNKDRFIWKKISDKLRILCIPRFPYGCRYLTEIVLDQCHQVIGHLGAQRTQAYIRQWYWW</sequence>
<feature type="non-terminal residue" evidence="2">
    <location>
        <position position="192"/>
    </location>
</feature>